<name>A0A096B582_9BURK</name>
<gene>
    <name evidence="1" type="ORF">HMPREF2130_09400</name>
</gene>
<dbReference type="eggNOG" id="ENOG5033BUT">
    <property type="taxonomic scope" value="Bacteria"/>
</dbReference>
<dbReference type="EMBL" id="JRNI01000051">
    <property type="protein sequence ID" value="KGF28414.1"/>
    <property type="molecule type" value="Genomic_DNA"/>
</dbReference>
<accession>A0A096B582</accession>
<proteinExistence type="predicted"/>
<protein>
    <submittedName>
        <fullName evidence="1">Uncharacterized protein</fullName>
    </submittedName>
</protein>
<reference evidence="1 2" key="1">
    <citation type="submission" date="2014-07" db="EMBL/GenBank/DDBJ databases">
        <authorList>
            <person name="McCorrison J."/>
            <person name="Sanka R."/>
            <person name="Torralba M."/>
            <person name="Gillis M."/>
            <person name="Haft D.H."/>
            <person name="Methe B."/>
            <person name="Sutton G."/>
            <person name="Nelson K.E."/>
        </authorList>
    </citation>
    <scope>NUCLEOTIDE SEQUENCE [LARGE SCALE GENOMIC DNA]</scope>
    <source>
        <strain evidence="1 2">DNF00040</strain>
    </source>
</reference>
<dbReference type="OrthoDB" id="8689067at2"/>
<keyword evidence="2" id="KW-1185">Reference proteome</keyword>
<dbReference type="Proteomes" id="UP000029629">
    <property type="component" value="Unassembled WGS sequence"/>
</dbReference>
<comment type="caution">
    <text evidence="1">The sequence shown here is derived from an EMBL/GenBank/DDBJ whole genome shotgun (WGS) entry which is preliminary data.</text>
</comment>
<dbReference type="Pfam" id="PF15571">
    <property type="entry name" value="Imm44"/>
    <property type="match status" value="1"/>
</dbReference>
<sequence length="139" mass="16438">MRLWNSAEAEHTVGQAYSKIANEIERIVNSYIEDKQFSDAYKDWCWAYIAMLEGPIMKTMKLPEIVRRNNKKQDLEFRLKIDYQSFLDGDDNQRLELIIDSLIRCLEHPKMTKTWKVPESDIAILKEALQVAEQQMKKN</sequence>
<evidence type="ECO:0000313" key="1">
    <source>
        <dbReference type="EMBL" id="KGF28414.1"/>
    </source>
</evidence>
<organism evidence="1 2">
    <name type="scientific">Oligella urethralis DNF00040</name>
    <dbReference type="NCBI Taxonomy" id="1401065"/>
    <lineage>
        <taxon>Bacteria</taxon>
        <taxon>Pseudomonadati</taxon>
        <taxon>Pseudomonadota</taxon>
        <taxon>Betaproteobacteria</taxon>
        <taxon>Burkholderiales</taxon>
        <taxon>Alcaligenaceae</taxon>
        <taxon>Oligella</taxon>
    </lineage>
</organism>
<dbReference type="AlphaFoldDB" id="A0A096B582"/>
<evidence type="ECO:0000313" key="2">
    <source>
        <dbReference type="Proteomes" id="UP000029629"/>
    </source>
</evidence>
<dbReference type="InterPro" id="IPR029078">
    <property type="entry name" value="Imm44"/>
</dbReference>